<feature type="domain" description="DUF1868" evidence="1">
    <location>
        <begin position="31"/>
        <end position="143"/>
    </location>
</feature>
<dbReference type="Gene3D" id="3.90.1140.10">
    <property type="entry name" value="Cyclic phosphodiesterase"/>
    <property type="match status" value="1"/>
</dbReference>
<sequence length="243" mass="28073">MVYMSFHFLAILREAGKDLDNHIYTAAVGRKFNEDGSVRRFPGNTIICTIGQDNPLYSELVSFAESFKELDCSRKYTLLPSSSYHMTVIQGVCEEVRKPEQWSRHLSLDAPLEETDRFFSQQFTKVRVPEQFRMKFSHVNTSGIALTVNLLPAELEVEAALRTFRDEVSEWLGLRFPNHDTYKFHISIAYKICQLTEEEESELQAFKEQAESILQKRFGVLTTSKPQLVFFSDMFKFDPAGRS</sequence>
<gene>
    <name evidence="2" type="ORF">EYB31_13525</name>
</gene>
<name>A0A4Q9DT43_9BACL</name>
<dbReference type="EMBL" id="SIRE01000009">
    <property type="protein sequence ID" value="TBL78522.1"/>
    <property type="molecule type" value="Genomic_DNA"/>
</dbReference>
<dbReference type="Pfam" id="PF08975">
    <property type="entry name" value="2H-phosphodiest"/>
    <property type="match status" value="1"/>
</dbReference>
<reference evidence="2 3" key="1">
    <citation type="submission" date="2019-02" db="EMBL/GenBank/DDBJ databases">
        <title>Paenibacillus sp. nov., isolated from surface-sterilized tissue of Thalictrum simplex L.</title>
        <authorList>
            <person name="Tuo L."/>
        </authorList>
    </citation>
    <scope>NUCLEOTIDE SEQUENCE [LARGE SCALE GENOMIC DNA]</scope>
    <source>
        <strain evidence="2 3">N2SHLJ1</strain>
    </source>
</reference>
<dbReference type="AlphaFoldDB" id="A0A4Q9DT43"/>
<dbReference type="Proteomes" id="UP000293142">
    <property type="component" value="Unassembled WGS sequence"/>
</dbReference>
<dbReference type="OrthoDB" id="151828at2"/>
<evidence type="ECO:0000313" key="2">
    <source>
        <dbReference type="EMBL" id="TBL78522.1"/>
    </source>
</evidence>
<comment type="caution">
    <text evidence="2">The sequence shown here is derived from an EMBL/GenBank/DDBJ whole genome shotgun (WGS) entry which is preliminary data.</text>
</comment>
<dbReference type="InterPro" id="IPR009097">
    <property type="entry name" value="Cyclic_Pdiesterase"/>
</dbReference>
<keyword evidence="3" id="KW-1185">Reference proteome</keyword>
<accession>A0A4Q9DT43</accession>
<evidence type="ECO:0000259" key="1">
    <source>
        <dbReference type="Pfam" id="PF08975"/>
    </source>
</evidence>
<organism evidence="2 3">
    <name type="scientific">Paenibacillus thalictri</name>
    <dbReference type="NCBI Taxonomy" id="2527873"/>
    <lineage>
        <taxon>Bacteria</taxon>
        <taxon>Bacillati</taxon>
        <taxon>Bacillota</taxon>
        <taxon>Bacilli</taxon>
        <taxon>Bacillales</taxon>
        <taxon>Paenibacillaceae</taxon>
        <taxon>Paenibacillus</taxon>
    </lineage>
</organism>
<evidence type="ECO:0000313" key="3">
    <source>
        <dbReference type="Proteomes" id="UP000293142"/>
    </source>
</evidence>
<dbReference type="SUPFAM" id="SSF55144">
    <property type="entry name" value="LigT-like"/>
    <property type="match status" value="1"/>
</dbReference>
<dbReference type="InterPro" id="IPR015069">
    <property type="entry name" value="2H-PEstase_DUF1868"/>
</dbReference>
<protein>
    <submittedName>
        <fullName evidence="2">DUF1868 domain-containing protein</fullName>
    </submittedName>
</protein>
<proteinExistence type="predicted"/>